<proteinExistence type="predicted"/>
<gene>
    <name evidence="1" type="ORF">O0I10_007153</name>
</gene>
<organism evidence="1 2">
    <name type="scientific">Lichtheimia ornata</name>
    <dbReference type="NCBI Taxonomy" id="688661"/>
    <lineage>
        <taxon>Eukaryota</taxon>
        <taxon>Fungi</taxon>
        <taxon>Fungi incertae sedis</taxon>
        <taxon>Mucoromycota</taxon>
        <taxon>Mucoromycotina</taxon>
        <taxon>Mucoromycetes</taxon>
        <taxon>Mucorales</taxon>
        <taxon>Lichtheimiaceae</taxon>
        <taxon>Lichtheimia</taxon>
    </lineage>
</organism>
<dbReference type="GeneID" id="83214562"/>
<comment type="caution">
    <text evidence="1">The sequence shown here is derived from an EMBL/GenBank/DDBJ whole genome shotgun (WGS) entry which is preliminary data.</text>
</comment>
<dbReference type="RefSeq" id="XP_058341986.1">
    <property type="nucleotide sequence ID" value="XM_058487171.1"/>
</dbReference>
<dbReference type="AlphaFoldDB" id="A0AAD7V1T0"/>
<name>A0AAD7V1T0_9FUNG</name>
<evidence type="ECO:0000313" key="1">
    <source>
        <dbReference type="EMBL" id="KAJ8657073.1"/>
    </source>
</evidence>
<evidence type="ECO:0000313" key="2">
    <source>
        <dbReference type="Proteomes" id="UP001234581"/>
    </source>
</evidence>
<dbReference type="Proteomes" id="UP001234581">
    <property type="component" value="Unassembled WGS sequence"/>
</dbReference>
<keyword evidence="2" id="KW-1185">Reference proteome</keyword>
<sequence length="105" mass="11870">MHFYSPSIHQAIFSHSLGVIKVHLVFLQQLPVASSIALKDEDQHLNLATCKSSLYRWIFRAMFFYRCHGGSHSSSTCMDTLDVLLASQYSRVCYFVKTGFICCGA</sequence>
<protein>
    <submittedName>
        <fullName evidence="1">Uncharacterized protein</fullName>
    </submittedName>
</protein>
<accession>A0AAD7V1T0</accession>
<reference evidence="1 2" key="1">
    <citation type="submission" date="2023-03" db="EMBL/GenBank/DDBJ databases">
        <title>Genome sequence of Lichtheimia ornata CBS 291.66.</title>
        <authorList>
            <person name="Mohabir J.T."/>
            <person name="Shea T.P."/>
            <person name="Kurbessoian T."/>
            <person name="Berby B."/>
            <person name="Fontaine J."/>
            <person name="Livny J."/>
            <person name="Gnirke A."/>
            <person name="Stajich J.E."/>
            <person name="Cuomo C.A."/>
        </authorList>
    </citation>
    <scope>NUCLEOTIDE SEQUENCE [LARGE SCALE GENOMIC DNA]</scope>
    <source>
        <strain evidence="1">CBS 291.66</strain>
    </source>
</reference>
<dbReference type="EMBL" id="JARTCD010000034">
    <property type="protein sequence ID" value="KAJ8657073.1"/>
    <property type="molecule type" value="Genomic_DNA"/>
</dbReference>